<dbReference type="InterPro" id="IPR013517">
    <property type="entry name" value="FG-GAP"/>
</dbReference>
<keyword evidence="4" id="KW-1185">Reference proteome</keyword>
<dbReference type="InterPro" id="IPR027039">
    <property type="entry name" value="Crtac1"/>
</dbReference>
<comment type="caution">
    <text evidence="3">The sequence shown here is derived from an EMBL/GenBank/DDBJ whole genome shotgun (WGS) entry which is preliminary data.</text>
</comment>
<evidence type="ECO:0000313" key="3">
    <source>
        <dbReference type="EMBL" id="MPR35837.1"/>
    </source>
</evidence>
<dbReference type="Gene3D" id="2.130.10.130">
    <property type="entry name" value="Integrin alpha, N-terminal"/>
    <property type="match status" value="3"/>
</dbReference>
<gene>
    <name evidence="3" type="ORF">GBK04_21410</name>
</gene>
<name>A0A7C9BKH0_9BACT</name>
<dbReference type="PANTHER" id="PTHR16026">
    <property type="entry name" value="CARTILAGE ACIDIC PROTEIN 1"/>
    <property type="match status" value="1"/>
</dbReference>
<dbReference type="InterPro" id="IPR011519">
    <property type="entry name" value="UnbV_ASPIC"/>
</dbReference>
<dbReference type="Proteomes" id="UP000479293">
    <property type="component" value="Unassembled WGS sequence"/>
</dbReference>
<dbReference type="SUPFAM" id="SSF69318">
    <property type="entry name" value="Integrin alpha N-terminal domain"/>
    <property type="match status" value="3"/>
</dbReference>
<evidence type="ECO:0000313" key="4">
    <source>
        <dbReference type="Proteomes" id="UP000479293"/>
    </source>
</evidence>
<accession>A0A7C9BKH0</accession>
<feature type="domain" description="ASPIC/UnbV" evidence="2">
    <location>
        <begin position="551"/>
        <end position="619"/>
    </location>
</feature>
<evidence type="ECO:0000256" key="1">
    <source>
        <dbReference type="ARBA" id="ARBA00022729"/>
    </source>
</evidence>
<sequence length="1213" mass="134676">MHLSPLLSDTLSSYWPSSLRYRYNSIIHFIKTAFVVITLFLTSCQEKTLFTLLPAEDSGISFSNRLTENDTLNIIDFEYVYNGGGVGIADLNGDSLPDVVFSGNQVNSQVYLNKGNMKFTDISGKAGLSNQGRWCSGVSLVDINADGRMDIYLSATTFKTEAQRANLLFVNQGNDADGIPQFKEMAAEYGIADTGHSMQAAFFDYDNDGDLDLYVLIDTIDQYPNLYHKKYRDGSSPTTDRLYRCDWDAQGKHPVYVNVSKEAGIQTEGYGLGINITDFNRDGFRDIYITNDYLSNDLLYINNGDGTFTDRAQSYFKHTSNSAMGNDVADINNDGLVDVMVLDMLPRDNERKKKLMGPNSYQGYLNNDLYGFTYEYVRNTMQINMGNKPGTNEPIFADMSMMADVAETDWSWTPMLADFDQDGFRDLVVTNGFPRDVTDRDFAQFRAESSTVASKDYLLAQIPTVKIKNYAFRNKGDLTFENVTEKWGIGVPSFSNGAAYGDLDGDGDLDMVVNNINDSAFVYRNNLMESKPADNHYLRVAFQGTSPNVNGLGAQVEIYYADSLRQLYEHSPYRGYLSSVEPVAHFGLGKTKTVDRIRIIWPNGKQQLLKNIPADQVLTVSQRNATEPYTPDPISKQLFKDLTDSLDIVYVHEEPEFIDFNGQKLLPHKLSQYPPAVATADVNGDGLADLFVGGSRQHKGRFFLQQATGSFSVADLLPGSEGSGKESEDMGVLLFDADGDGDNDLYIASGSNEQPPGHPSYQDRLYLNDGKGTFTLSLNALPDAKVSTSCVRATDYDRDGDLDLFVGGRIDPEHYPRSVNSFILRNDSSNGQPKFSNVTQQVAPQLQNGGLICDALWTDYNNDGFVDLIVAGEWMPLQVFQNKNGAFVPDEALNAYLEKYKGFWNSIIGGDFDNDGDTDYVVGNTGLNNLMRTSESTPLTLVSGDFNKDGSYDAIPMVYYPTVDGQRVLVPFHGREDMIKQMIPMRAKYQTYQDFSKATFDNILSEEQRKEANVLQANYLQSSYIENQGNGRFDLRPLPALAQVAPVNGMIADDFDGDGNLDVLLVANDFGNEVSVGRFDASNGLLLKGNGKGYFTPETQTQSGFYVPGNAKGLVQLPGLHGQRLIVATQNRGPLRIFGQAASAVRWLPVQQQDAYALVKFKNGSTRRYELYYGASFLSQSVRQLPVSAQVVSVELVDFKGKKRKVDLNSEAI</sequence>
<dbReference type="PANTHER" id="PTHR16026:SF0">
    <property type="entry name" value="CARTILAGE ACIDIC PROTEIN 1"/>
    <property type="match status" value="1"/>
</dbReference>
<reference evidence="3 4" key="1">
    <citation type="submission" date="2019-10" db="EMBL/GenBank/DDBJ databases">
        <title>Draft Genome Sequence of Cytophagaceae sp. SJW1-29.</title>
        <authorList>
            <person name="Choi A."/>
        </authorList>
    </citation>
    <scope>NUCLEOTIDE SEQUENCE [LARGE SCALE GENOMIC DNA]</scope>
    <source>
        <strain evidence="3 4">SJW1-29</strain>
    </source>
</reference>
<evidence type="ECO:0000259" key="2">
    <source>
        <dbReference type="Pfam" id="PF07593"/>
    </source>
</evidence>
<dbReference type="Pfam" id="PF07593">
    <property type="entry name" value="UnbV_ASPIC"/>
    <property type="match status" value="1"/>
</dbReference>
<dbReference type="RefSeq" id="WP_152763221.1">
    <property type="nucleotide sequence ID" value="NZ_WHLY01000002.1"/>
</dbReference>
<organism evidence="3 4">
    <name type="scientific">Salmonirosea aquatica</name>
    <dbReference type="NCBI Taxonomy" id="2654236"/>
    <lineage>
        <taxon>Bacteria</taxon>
        <taxon>Pseudomonadati</taxon>
        <taxon>Bacteroidota</taxon>
        <taxon>Cytophagia</taxon>
        <taxon>Cytophagales</taxon>
        <taxon>Spirosomataceae</taxon>
        <taxon>Salmonirosea</taxon>
    </lineage>
</organism>
<protein>
    <submittedName>
        <fullName evidence="3">RNA-binding protein</fullName>
    </submittedName>
</protein>
<dbReference type="Pfam" id="PF13517">
    <property type="entry name" value="FG-GAP_3"/>
    <property type="match status" value="5"/>
</dbReference>
<dbReference type="EMBL" id="WHLY01000002">
    <property type="protein sequence ID" value="MPR35837.1"/>
    <property type="molecule type" value="Genomic_DNA"/>
</dbReference>
<keyword evidence="1" id="KW-0732">Signal</keyword>
<dbReference type="InterPro" id="IPR028994">
    <property type="entry name" value="Integrin_alpha_N"/>
</dbReference>
<dbReference type="AlphaFoldDB" id="A0A7C9BKH0"/>
<proteinExistence type="predicted"/>
<dbReference type="Pfam" id="PF01839">
    <property type="entry name" value="FG-GAP"/>
    <property type="match status" value="1"/>
</dbReference>